<dbReference type="EMBL" id="LSSM01001082">
    <property type="protein sequence ID" value="OMJ27287.1"/>
    <property type="molecule type" value="Genomic_DNA"/>
</dbReference>
<organism evidence="1 2">
    <name type="scientific">Smittium culicis</name>
    <dbReference type="NCBI Taxonomy" id="133412"/>
    <lineage>
        <taxon>Eukaryota</taxon>
        <taxon>Fungi</taxon>
        <taxon>Fungi incertae sedis</taxon>
        <taxon>Zoopagomycota</taxon>
        <taxon>Kickxellomycotina</taxon>
        <taxon>Harpellomycetes</taxon>
        <taxon>Harpellales</taxon>
        <taxon>Legeriomycetaceae</taxon>
        <taxon>Smittium</taxon>
    </lineage>
</organism>
<comment type="caution">
    <text evidence="1">The sequence shown here is derived from an EMBL/GenBank/DDBJ whole genome shotgun (WGS) entry which is preliminary data.</text>
</comment>
<proteinExistence type="predicted"/>
<accession>A0A1R1YK37</accession>
<reference evidence="2" key="1">
    <citation type="submission" date="2017-01" db="EMBL/GenBank/DDBJ databases">
        <authorList>
            <person name="Wang Y."/>
            <person name="White M."/>
            <person name="Kvist S."/>
            <person name="Moncalvo J.-M."/>
        </authorList>
    </citation>
    <scope>NUCLEOTIDE SEQUENCE [LARGE SCALE GENOMIC DNA]</scope>
    <source>
        <strain evidence="2">ID-206-W2</strain>
    </source>
</reference>
<sequence length="66" mass="7261">MCTYSSNNQIACAFSNGLANKYAALTNYLPSITTFAHSDRVAERPNNKGPYFIATIYKQPPNSSLI</sequence>
<evidence type="ECO:0000313" key="1">
    <source>
        <dbReference type="EMBL" id="OMJ27287.1"/>
    </source>
</evidence>
<name>A0A1R1YK37_9FUNG</name>
<dbReference type="Proteomes" id="UP000187429">
    <property type="component" value="Unassembled WGS sequence"/>
</dbReference>
<gene>
    <name evidence="1" type="ORF">AYI69_g3280</name>
</gene>
<protein>
    <submittedName>
        <fullName evidence="1">Uncharacterized protein</fullName>
    </submittedName>
</protein>
<dbReference type="AlphaFoldDB" id="A0A1R1YK37"/>
<evidence type="ECO:0000313" key="2">
    <source>
        <dbReference type="Proteomes" id="UP000187429"/>
    </source>
</evidence>
<keyword evidence="2" id="KW-1185">Reference proteome</keyword>